<evidence type="ECO:0000256" key="2">
    <source>
        <dbReference type="ARBA" id="ARBA00023239"/>
    </source>
</evidence>
<dbReference type="EMBL" id="CAXAMM010028002">
    <property type="protein sequence ID" value="CAK9061967.1"/>
    <property type="molecule type" value="Genomic_DNA"/>
</dbReference>
<dbReference type="Gene3D" id="3.10.490.10">
    <property type="entry name" value="Gamma-glutamyl cyclotransferase-like"/>
    <property type="match status" value="1"/>
</dbReference>
<organism evidence="3 4">
    <name type="scientific">Durusdinium trenchii</name>
    <dbReference type="NCBI Taxonomy" id="1381693"/>
    <lineage>
        <taxon>Eukaryota</taxon>
        <taxon>Sar</taxon>
        <taxon>Alveolata</taxon>
        <taxon>Dinophyceae</taxon>
        <taxon>Suessiales</taxon>
        <taxon>Symbiodiniaceae</taxon>
        <taxon>Durusdinium</taxon>
    </lineage>
</organism>
<dbReference type="InterPro" id="IPR036568">
    <property type="entry name" value="GGCT-like_sf"/>
</dbReference>
<name>A0ABP0NGG0_9DINO</name>
<accession>A0ABP0NGG0</accession>
<keyword evidence="4" id="KW-1185">Reference proteome</keyword>
<dbReference type="CDD" id="cd06661">
    <property type="entry name" value="GGCT_like"/>
    <property type="match status" value="1"/>
</dbReference>
<comment type="caution">
    <text evidence="3">The sequence shown here is derived from an EMBL/GenBank/DDBJ whole genome shotgun (WGS) entry which is preliminary data.</text>
</comment>
<dbReference type="PANTHER" id="PTHR12192">
    <property type="entry name" value="CATION TRANSPORT PROTEIN CHAC-RELATED"/>
    <property type="match status" value="1"/>
</dbReference>
<proteinExistence type="predicted"/>
<gene>
    <name evidence="3" type="ORF">SCF082_LOCUS32365</name>
</gene>
<dbReference type="InterPro" id="IPR013024">
    <property type="entry name" value="GGCT-like"/>
</dbReference>
<dbReference type="PANTHER" id="PTHR12192:SF2">
    <property type="entry name" value="GLUTATHIONE-SPECIFIC GAMMA-GLUTAMYLCYCLOTRANSFERASE 2"/>
    <property type="match status" value="1"/>
</dbReference>
<dbReference type="Proteomes" id="UP001642464">
    <property type="component" value="Unassembled WGS sequence"/>
</dbReference>
<keyword evidence="2" id="KW-0456">Lyase</keyword>
<evidence type="ECO:0000313" key="4">
    <source>
        <dbReference type="Proteomes" id="UP001642464"/>
    </source>
</evidence>
<dbReference type="SUPFAM" id="SSF110857">
    <property type="entry name" value="Gamma-glutamyl cyclotransferase-like"/>
    <property type="match status" value="1"/>
</dbReference>
<evidence type="ECO:0000313" key="3">
    <source>
        <dbReference type="EMBL" id="CAK9061967.1"/>
    </source>
</evidence>
<dbReference type="Pfam" id="PF04752">
    <property type="entry name" value="ChaC"/>
    <property type="match status" value="1"/>
</dbReference>
<dbReference type="InterPro" id="IPR006840">
    <property type="entry name" value="ChaC"/>
</dbReference>
<protein>
    <recommendedName>
        <fullName evidence="1">glutathione-specific gamma-glutamylcyclotransferase</fullName>
        <ecNumber evidence="1">4.3.2.7</ecNumber>
    </recommendedName>
</protein>
<evidence type="ECO:0000256" key="1">
    <source>
        <dbReference type="ARBA" id="ARBA00012344"/>
    </source>
</evidence>
<sequence length="292" mass="32055">MKPRSSNKLLPIAVLAGLSWILPENLHLAQVLPLMARPSQPEGDYDCWQTARIDPNIAPEEFSRVRTIFGYGSLIFRPGFPYKRMYPASVTGFIRRFWQRSCDHRGTPENPGRVVALLRADSIGKLDLGEVEVVGEVAKDDIVFGMAYEVDEADWPSVIEALDVRERHGYTRTLAKLSPLKRDVDNAEAVDPGLGTAVVYFAHEPENSAAYTGPEVIETTAAVIANAKGPSGPNDAYLFSLVDALESHGLPPDRYLTSLSAAGAEVPPPGHVGRVIATTFESREVLRERYKA</sequence>
<dbReference type="EC" id="4.3.2.7" evidence="1"/>
<reference evidence="3 4" key="1">
    <citation type="submission" date="2024-02" db="EMBL/GenBank/DDBJ databases">
        <authorList>
            <person name="Chen Y."/>
            <person name="Shah S."/>
            <person name="Dougan E. K."/>
            <person name="Thang M."/>
            <person name="Chan C."/>
        </authorList>
    </citation>
    <scope>NUCLEOTIDE SEQUENCE [LARGE SCALE GENOMIC DNA]</scope>
</reference>